<dbReference type="AlphaFoldDB" id="A0A6A3IWL0"/>
<dbReference type="EMBL" id="QXFU01002541">
    <property type="protein sequence ID" value="KAE8984464.1"/>
    <property type="molecule type" value="Genomic_DNA"/>
</dbReference>
<sequence length="121" mass="12647">MASIASVIVSTVAGAPSCSASNRCCCLIKRASFCFVELRMVRLRSRTQALVRRAISAFNRSHFCAASVAVTCGPICSENSLRICFVAAATASVANDGTGYMRAGRCTRIGSSGDLTCSLVP</sequence>
<organism evidence="1 2">
    <name type="scientific">Phytophthora rubi</name>
    <dbReference type="NCBI Taxonomy" id="129364"/>
    <lineage>
        <taxon>Eukaryota</taxon>
        <taxon>Sar</taxon>
        <taxon>Stramenopiles</taxon>
        <taxon>Oomycota</taxon>
        <taxon>Peronosporomycetes</taxon>
        <taxon>Peronosporales</taxon>
        <taxon>Peronosporaceae</taxon>
        <taxon>Phytophthora</taxon>
    </lineage>
</organism>
<protein>
    <submittedName>
        <fullName evidence="1">Uncharacterized protein</fullName>
    </submittedName>
</protein>
<gene>
    <name evidence="1" type="ORF">PR002_g22935</name>
</gene>
<dbReference type="Proteomes" id="UP000435112">
    <property type="component" value="Unassembled WGS sequence"/>
</dbReference>
<proteinExistence type="predicted"/>
<evidence type="ECO:0000313" key="1">
    <source>
        <dbReference type="EMBL" id="KAE8984464.1"/>
    </source>
</evidence>
<name>A0A6A3IWL0_9STRA</name>
<reference evidence="1 2" key="1">
    <citation type="submission" date="2018-09" db="EMBL/GenBank/DDBJ databases">
        <title>Genomic investigation of the strawberry pathogen Phytophthora fragariae indicates pathogenicity is determined by transcriptional variation in three key races.</title>
        <authorList>
            <person name="Adams T.M."/>
            <person name="Armitage A.D."/>
            <person name="Sobczyk M.K."/>
            <person name="Bates H.J."/>
            <person name="Dunwell J.M."/>
            <person name="Nellist C.F."/>
            <person name="Harrison R.J."/>
        </authorList>
    </citation>
    <scope>NUCLEOTIDE SEQUENCE [LARGE SCALE GENOMIC DNA]</scope>
    <source>
        <strain evidence="1 2">SCRP324</strain>
    </source>
</reference>
<accession>A0A6A3IWL0</accession>
<comment type="caution">
    <text evidence="1">The sequence shown here is derived from an EMBL/GenBank/DDBJ whole genome shotgun (WGS) entry which is preliminary data.</text>
</comment>
<evidence type="ECO:0000313" key="2">
    <source>
        <dbReference type="Proteomes" id="UP000435112"/>
    </source>
</evidence>